<keyword evidence="3" id="KW-1185">Reference proteome</keyword>
<feature type="non-terminal residue" evidence="2">
    <location>
        <position position="1"/>
    </location>
</feature>
<name>A0A850V3C6_9CORV</name>
<dbReference type="SUPFAM" id="SSF52540">
    <property type="entry name" value="P-loop containing nucleoside triphosphate hydrolases"/>
    <property type="match status" value="1"/>
</dbReference>
<dbReference type="PANTHER" id="PTHR24221">
    <property type="entry name" value="ATP-BINDING CASSETTE SUB-FAMILY B"/>
    <property type="match status" value="1"/>
</dbReference>
<dbReference type="InterPro" id="IPR039421">
    <property type="entry name" value="Type_1_exporter"/>
</dbReference>
<reference evidence="2" key="1">
    <citation type="submission" date="2019-10" db="EMBL/GenBank/DDBJ databases">
        <title>Bird 10,000 Genomes (B10K) Project - Family phase.</title>
        <authorList>
            <person name="Zhang G."/>
        </authorList>
    </citation>
    <scope>NUCLEOTIDE SEQUENCE</scope>
    <source>
        <strain evidence="2">B10K-IZ-033-78</strain>
        <tissue evidence="2">Muscle</tissue>
    </source>
</reference>
<dbReference type="Gene3D" id="3.40.50.300">
    <property type="entry name" value="P-loop containing nucleotide triphosphate hydrolases"/>
    <property type="match status" value="1"/>
</dbReference>
<dbReference type="Proteomes" id="UP000640999">
    <property type="component" value="Unassembled WGS sequence"/>
</dbReference>
<accession>A0A850V3C6</accession>
<feature type="domain" description="ABC transporter" evidence="1">
    <location>
        <begin position="24"/>
        <end position="126"/>
    </location>
</feature>
<dbReference type="InterPro" id="IPR027417">
    <property type="entry name" value="P-loop_NTPase"/>
</dbReference>
<dbReference type="InterPro" id="IPR003439">
    <property type="entry name" value="ABC_transporter-like_ATP-bd"/>
</dbReference>
<evidence type="ECO:0000313" key="2">
    <source>
        <dbReference type="EMBL" id="NWH38106.1"/>
    </source>
</evidence>
<evidence type="ECO:0000313" key="3">
    <source>
        <dbReference type="Proteomes" id="UP000640999"/>
    </source>
</evidence>
<feature type="non-terminal residue" evidence="2">
    <location>
        <position position="147"/>
    </location>
</feature>
<dbReference type="EMBL" id="WEIW01001459">
    <property type="protein sequence ID" value="NWH38106.1"/>
    <property type="molecule type" value="Genomic_DNA"/>
</dbReference>
<dbReference type="Pfam" id="PF00005">
    <property type="entry name" value="ABC_tran"/>
    <property type="match status" value="1"/>
</dbReference>
<comment type="caution">
    <text evidence="2">The sequence shown here is derived from an EMBL/GenBank/DDBJ whole genome shotgun (WGS) entry which is preliminary data.</text>
</comment>
<dbReference type="OrthoDB" id="6500128at2759"/>
<dbReference type="AlphaFoldDB" id="A0A850V3C6"/>
<organism evidence="2 3">
    <name type="scientific">Chloropsis hardwickii</name>
    <dbReference type="NCBI Taxonomy" id="667144"/>
    <lineage>
        <taxon>Eukaryota</taxon>
        <taxon>Metazoa</taxon>
        <taxon>Chordata</taxon>
        <taxon>Craniata</taxon>
        <taxon>Vertebrata</taxon>
        <taxon>Euteleostomi</taxon>
        <taxon>Archelosauria</taxon>
        <taxon>Archosauria</taxon>
        <taxon>Dinosauria</taxon>
        <taxon>Saurischia</taxon>
        <taxon>Theropoda</taxon>
        <taxon>Coelurosauria</taxon>
        <taxon>Aves</taxon>
        <taxon>Neognathae</taxon>
        <taxon>Neoaves</taxon>
        <taxon>Telluraves</taxon>
        <taxon>Australaves</taxon>
        <taxon>Passeriformes</taxon>
        <taxon>Corvoidea</taxon>
        <taxon>Irenidae</taxon>
        <taxon>Chloropsis</taxon>
    </lineage>
</organism>
<sequence length="147" mass="16472">KRAKGDIEFRNVTFYYPSKETPALRDINLNIAEGKTVALVGRSGSGKSTIANLLTRFYDIQEGEILMDGHDLREYTLASLRNQVALVSQNVHLFNDTIANNIAYARESEYSREQIEKAAEMAYAMDFINKMENGLDTVIGENGVMLS</sequence>
<dbReference type="PANTHER" id="PTHR24221:SF632">
    <property type="entry name" value="ATP-DEPENDENT LIPID A-CORE FLIPPASE"/>
    <property type="match status" value="1"/>
</dbReference>
<dbReference type="GO" id="GO:0005524">
    <property type="term" value="F:ATP binding"/>
    <property type="evidence" value="ECO:0007669"/>
    <property type="project" value="InterPro"/>
</dbReference>
<protein>
    <submittedName>
        <fullName evidence="2">AB21B protein</fullName>
    </submittedName>
</protein>
<dbReference type="GO" id="GO:0016887">
    <property type="term" value="F:ATP hydrolysis activity"/>
    <property type="evidence" value="ECO:0007669"/>
    <property type="project" value="InterPro"/>
</dbReference>
<dbReference type="GO" id="GO:0034040">
    <property type="term" value="F:ATPase-coupled lipid transmembrane transporter activity"/>
    <property type="evidence" value="ECO:0007669"/>
    <property type="project" value="TreeGrafter"/>
</dbReference>
<gene>
    <name evidence="2" type="primary">Abcb21</name>
    <name evidence="2" type="ORF">CHLHAR_R15236</name>
</gene>
<proteinExistence type="predicted"/>
<evidence type="ECO:0000259" key="1">
    <source>
        <dbReference type="Pfam" id="PF00005"/>
    </source>
</evidence>